<dbReference type="InterPro" id="IPR012046">
    <property type="entry name" value="LytTR_ABC"/>
</dbReference>
<dbReference type="Proteomes" id="UP000199334">
    <property type="component" value="Unassembled WGS sequence"/>
</dbReference>
<gene>
    <name evidence="3" type="ORF">SAMN05216498_2987</name>
</gene>
<dbReference type="SMART" id="SM00850">
    <property type="entry name" value="LytTR"/>
    <property type="match status" value="1"/>
</dbReference>
<organism evidence="3 4">
    <name type="scientific">Tenuibacillus multivorans</name>
    <dbReference type="NCBI Taxonomy" id="237069"/>
    <lineage>
        <taxon>Bacteria</taxon>
        <taxon>Bacillati</taxon>
        <taxon>Bacillota</taxon>
        <taxon>Bacilli</taxon>
        <taxon>Bacillales</taxon>
        <taxon>Bacillaceae</taxon>
        <taxon>Tenuibacillus</taxon>
    </lineage>
</organism>
<name>A0A1H0DXY4_9BACI</name>
<keyword evidence="3" id="KW-0547">Nucleotide-binding</keyword>
<dbReference type="EMBL" id="FNIG01000008">
    <property type="protein sequence ID" value="SDN74975.1"/>
    <property type="molecule type" value="Genomic_DNA"/>
</dbReference>
<dbReference type="InterPro" id="IPR027417">
    <property type="entry name" value="P-loop_NTPase"/>
</dbReference>
<feature type="domain" description="HTH LytTR-type" evidence="2">
    <location>
        <begin position="234"/>
        <end position="340"/>
    </location>
</feature>
<dbReference type="GO" id="GO:0005524">
    <property type="term" value="F:ATP binding"/>
    <property type="evidence" value="ECO:0007669"/>
    <property type="project" value="UniProtKB-KW"/>
</dbReference>
<dbReference type="PANTHER" id="PTHR43038">
    <property type="entry name" value="ATP-BINDING CASSETTE, SUB-FAMILY H, MEMBER 1"/>
    <property type="match status" value="1"/>
</dbReference>
<reference evidence="3 4" key="1">
    <citation type="submission" date="2016-10" db="EMBL/GenBank/DDBJ databases">
        <authorList>
            <person name="de Groot N.N."/>
        </authorList>
    </citation>
    <scope>NUCLEOTIDE SEQUENCE [LARGE SCALE GENOMIC DNA]</scope>
    <source>
        <strain evidence="3 4">CGMCC 1.3442</strain>
    </source>
</reference>
<evidence type="ECO:0000259" key="1">
    <source>
        <dbReference type="PROSITE" id="PS50893"/>
    </source>
</evidence>
<dbReference type="GO" id="GO:0016887">
    <property type="term" value="F:ATP hydrolysis activity"/>
    <property type="evidence" value="ECO:0007669"/>
    <property type="project" value="InterPro"/>
</dbReference>
<dbReference type="InterPro" id="IPR007492">
    <property type="entry name" value="LytTR_DNA-bd_dom"/>
</dbReference>
<evidence type="ECO:0000313" key="3">
    <source>
        <dbReference type="EMBL" id="SDN74975.1"/>
    </source>
</evidence>
<dbReference type="PROSITE" id="PS50930">
    <property type="entry name" value="HTH_LYTTR"/>
    <property type="match status" value="1"/>
</dbReference>
<dbReference type="OrthoDB" id="9809318at2"/>
<proteinExistence type="predicted"/>
<dbReference type="PROSITE" id="PS50893">
    <property type="entry name" value="ABC_TRANSPORTER_2"/>
    <property type="match status" value="1"/>
</dbReference>
<dbReference type="Pfam" id="PF04397">
    <property type="entry name" value="LytTR"/>
    <property type="match status" value="1"/>
</dbReference>
<dbReference type="AlphaFoldDB" id="A0A1H0DXY4"/>
<dbReference type="GO" id="GO:0003677">
    <property type="term" value="F:DNA binding"/>
    <property type="evidence" value="ECO:0007669"/>
    <property type="project" value="InterPro"/>
</dbReference>
<sequence>MLKLKQAEKIQGHSKMFSNVDLEIRQGDCVTIHINADTRVTLMQLLTGKEELSSGDIWIDQQLMTKGKKPSWEKVGFLFLNDGLYDRLTVRDYIKFNIKLFGSTKTVEEVLNFVQLTKEASVKIGHLTFSKRQRLLFARLYIHNAPLMILSDPDQNVDIESKRIIINGLNQLQKEDHAILVLTSNMESALTFSNHVYRMDERGLHEVNESQENNHDEEKLDEQVDTTLVEFNKIPTKVNDKIILFDPVEIDYIESIKGSSYVYVGGSGYQCTFTLNDLESKLLSFGFYRCHRSYIVNLQKVREVITWTRNSFSLMIDDGEESKIPLSKNKMAELKDMLGL</sequence>
<dbReference type="InterPro" id="IPR003439">
    <property type="entry name" value="ABC_transporter-like_ATP-bd"/>
</dbReference>
<dbReference type="RefSeq" id="WP_093857384.1">
    <property type="nucleotide sequence ID" value="NZ_BJVZ01000005.1"/>
</dbReference>
<feature type="domain" description="ABC transporter" evidence="1">
    <location>
        <begin position="2"/>
        <end position="226"/>
    </location>
</feature>
<dbReference type="Gene3D" id="3.40.50.300">
    <property type="entry name" value="P-loop containing nucleotide triphosphate hydrolases"/>
    <property type="match status" value="1"/>
</dbReference>
<dbReference type="STRING" id="237069.SAMN05216498_2987"/>
<dbReference type="SUPFAM" id="SSF52540">
    <property type="entry name" value="P-loop containing nucleoside triphosphate hydrolases"/>
    <property type="match status" value="1"/>
</dbReference>
<evidence type="ECO:0000259" key="2">
    <source>
        <dbReference type="PROSITE" id="PS50930"/>
    </source>
</evidence>
<dbReference type="PANTHER" id="PTHR43038:SF3">
    <property type="entry name" value="ABC TRANSPORTER G FAMILY MEMBER 20 ISOFORM X1"/>
    <property type="match status" value="1"/>
</dbReference>
<dbReference type="Pfam" id="PF00005">
    <property type="entry name" value="ABC_tran"/>
    <property type="match status" value="1"/>
</dbReference>
<protein>
    <submittedName>
        <fullName evidence="3">ABC-2 type transport system ATP-binding protein</fullName>
    </submittedName>
</protein>
<keyword evidence="4" id="KW-1185">Reference proteome</keyword>
<evidence type="ECO:0000313" key="4">
    <source>
        <dbReference type="Proteomes" id="UP000199334"/>
    </source>
</evidence>
<dbReference type="Gene3D" id="2.40.50.1020">
    <property type="entry name" value="LytTr DNA-binding domain"/>
    <property type="match status" value="1"/>
</dbReference>
<accession>A0A1H0DXY4</accession>
<dbReference type="PIRSF" id="PIRSF036612">
    <property type="entry name" value="ABC_ATP_LytTR"/>
    <property type="match status" value="1"/>
</dbReference>
<keyword evidence="3" id="KW-0067">ATP-binding</keyword>